<comment type="caution">
    <text evidence="1">The sequence shown here is derived from an EMBL/GenBank/DDBJ whole genome shotgun (WGS) entry which is preliminary data.</text>
</comment>
<name>A0A8X6PB00_NEPPI</name>
<proteinExistence type="predicted"/>
<gene>
    <name evidence="1" type="ORF">NPIL_347321</name>
</gene>
<reference evidence="1" key="1">
    <citation type="submission" date="2020-08" db="EMBL/GenBank/DDBJ databases">
        <title>Multicomponent nature underlies the extraordinary mechanical properties of spider dragline silk.</title>
        <authorList>
            <person name="Kono N."/>
            <person name="Nakamura H."/>
            <person name="Mori M."/>
            <person name="Yoshida Y."/>
            <person name="Ohtoshi R."/>
            <person name="Malay A.D."/>
            <person name="Moran D.A.P."/>
            <person name="Tomita M."/>
            <person name="Numata K."/>
            <person name="Arakawa K."/>
        </authorList>
    </citation>
    <scope>NUCLEOTIDE SEQUENCE</scope>
</reference>
<accession>A0A8X6PB00</accession>
<sequence length="104" mass="12221">MTKKKPFFYQKNVKEKELLLNIVKEIIVLGRKILKLLLNSIGLQVFKVAKSSYEQSYVINSKRKLHIGLKVFLLYKYFNLNCLASFIIKMDKNILLKLKLGCLR</sequence>
<dbReference type="EMBL" id="BMAW01017761">
    <property type="protein sequence ID" value="GFT55451.1"/>
    <property type="molecule type" value="Genomic_DNA"/>
</dbReference>
<protein>
    <submittedName>
        <fullName evidence="1">Uncharacterized protein</fullName>
    </submittedName>
</protein>
<organism evidence="1 2">
    <name type="scientific">Nephila pilipes</name>
    <name type="common">Giant wood spider</name>
    <name type="synonym">Nephila maculata</name>
    <dbReference type="NCBI Taxonomy" id="299642"/>
    <lineage>
        <taxon>Eukaryota</taxon>
        <taxon>Metazoa</taxon>
        <taxon>Ecdysozoa</taxon>
        <taxon>Arthropoda</taxon>
        <taxon>Chelicerata</taxon>
        <taxon>Arachnida</taxon>
        <taxon>Araneae</taxon>
        <taxon>Araneomorphae</taxon>
        <taxon>Entelegynae</taxon>
        <taxon>Araneoidea</taxon>
        <taxon>Nephilidae</taxon>
        <taxon>Nephila</taxon>
    </lineage>
</organism>
<dbReference type="Proteomes" id="UP000887013">
    <property type="component" value="Unassembled WGS sequence"/>
</dbReference>
<evidence type="ECO:0000313" key="2">
    <source>
        <dbReference type="Proteomes" id="UP000887013"/>
    </source>
</evidence>
<keyword evidence="2" id="KW-1185">Reference proteome</keyword>
<dbReference type="AlphaFoldDB" id="A0A8X6PB00"/>
<evidence type="ECO:0000313" key="1">
    <source>
        <dbReference type="EMBL" id="GFT55451.1"/>
    </source>
</evidence>